<proteinExistence type="predicted"/>
<feature type="chain" id="PRO_5013399792" description="Porin" evidence="1">
    <location>
        <begin position="22"/>
        <end position="246"/>
    </location>
</feature>
<dbReference type="InterPro" id="IPR010239">
    <property type="entry name" value="CHP02001"/>
</dbReference>
<evidence type="ECO:0000313" key="3">
    <source>
        <dbReference type="Proteomes" id="UP000218323"/>
    </source>
</evidence>
<feature type="signal peptide" evidence="1">
    <location>
        <begin position="1"/>
        <end position="21"/>
    </location>
</feature>
<dbReference type="EMBL" id="NWVC01000002">
    <property type="protein sequence ID" value="PCG15084.1"/>
    <property type="molecule type" value="Genomic_DNA"/>
</dbReference>
<comment type="caution">
    <text evidence="2">The sequence shown here is derived from an EMBL/GenBank/DDBJ whole genome shotgun (WGS) entry which is preliminary data.</text>
</comment>
<evidence type="ECO:0000256" key="1">
    <source>
        <dbReference type="SAM" id="SignalP"/>
    </source>
</evidence>
<dbReference type="SUPFAM" id="SSF56935">
    <property type="entry name" value="Porins"/>
    <property type="match status" value="1"/>
</dbReference>
<name>A0A2A4IAQ0_9SPHN</name>
<dbReference type="Gene3D" id="2.40.160.10">
    <property type="entry name" value="Porin"/>
    <property type="match status" value="1"/>
</dbReference>
<dbReference type="AlphaFoldDB" id="A0A2A4IAQ0"/>
<accession>A0A2A4IAQ0</accession>
<gene>
    <name evidence="2" type="ORF">COA07_05910</name>
</gene>
<sequence>MRFRMMVAAALSGAAAWPAAAQVSPHAGVEIATDERRRGISWSDGRAAPAAWARVDLPAGFDVGVRALATRGDPRHGGAEAVVEPTLGYSRDAGPIRLDLFGTAHLFTGGAGALDYVEGGADASYSLGPAQVSAEARYAPAQTAIGGDNLYLSLRGRVGIPATPVTMTAAVGRSSGTVDDPIRAARLRPAGRYADWSLGAQYVVGPLTLALEYTGTDIDDGGVAASPFAALRHAGDRLAASVGVSF</sequence>
<keyword evidence="3" id="KW-1185">Reference proteome</keyword>
<protein>
    <recommendedName>
        <fullName evidence="4">Porin</fullName>
    </recommendedName>
</protein>
<dbReference type="InterPro" id="IPR023614">
    <property type="entry name" value="Porin_dom_sf"/>
</dbReference>
<dbReference type="Pfam" id="PF09694">
    <property type="entry name" value="Gcw_chp"/>
    <property type="match status" value="1"/>
</dbReference>
<keyword evidence="1" id="KW-0732">Signal</keyword>
<reference evidence="2 3" key="1">
    <citation type="submission" date="2017-09" db="EMBL/GenBank/DDBJ databases">
        <title>Sphingomonas adhaesiva DSM 7418, whole genome shotgun sequence.</title>
        <authorList>
            <person name="Feng G."/>
            <person name="Zhu H."/>
        </authorList>
    </citation>
    <scope>NUCLEOTIDE SEQUENCE [LARGE SCALE GENOMIC DNA]</scope>
    <source>
        <strain evidence="2 3">DSM 7418</strain>
    </source>
</reference>
<evidence type="ECO:0008006" key="4">
    <source>
        <dbReference type="Google" id="ProtNLM"/>
    </source>
</evidence>
<organism evidence="2 3">
    <name type="scientific">Sphingomonas adhaesiva</name>
    <dbReference type="NCBI Taxonomy" id="28212"/>
    <lineage>
        <taxon>Bacteria</taxon>
        <taxon>Pseudomonadati</taxon>
        <taxon>Pseudomonadota</taxon>
        <taxon>Alphaproteobacteria</taxon>
        <taxon>Sphingomonadales</taxon>
        <taxon>Sphingomonadaceae</taxon>
        <taxon>Sphingomonas</taxon>
    </lineage>
</organism>
<dbReference type="Proteomes" id="UP000218323">
    <property type="component" value="Unassembled WGS sequence"/>
</dbReference>
<evidence type="ECO:0000313" key="2">
    <source>
        <dbReference type="EMBL" id="PCG15084.1"/>
    </source>
</evidence>